<dbReference type="EMBL" id="CP001359">
    <property type="protein sequence ID" value="ACL66798.1"/>
    <property type="molecule type" value="Genomic_DNA"/>
</dbReference>
<keyword evidence="3" id="KW-1185">Reference proteome</keyword>
<sequence>MTTDGLTIRSLAARALAALALALLLAPLAARAQSKSDAFAGKIPPVSGALFQKAGRFELSLTGNLSLNDAFYAKRWGGLKLGYHPAEWLYVGAAVAAGSSTRTGSAVVCPSNGGCQDAADTQLYQVPGNLKMVTGLEVGWSPVYGKLNVFAERVAHFDLSVIAGADWISYEEVLSATQAEALAVSGGKPGTKSTIGGHVGLGFRVFFAEWIAARLEFKDYIYSVPVPNWQEGGAARDDIQNQLFTEIGLSFFFPFHNRAGH</sequence>
<gene>
    <name evidence="2" type="ordered locus">A2cp1_3468</name>
</gene>
<dbReference type="NCBIfam" id="TIGR04565">
    <property type="entry name" value="OMP_myx_plus"/>
    <property type="match status" value="1"/>
</dbReference>
<organism evidence="2 3">
    <name type="scientific">Anaeromyxobacter dehalogenans (strain ATCC BAA-258 / DSM 21875 / 2CP-1)</name>
    <dbReference type="NCBI Taxonomy" id="455488"/>
    <lineage>
        <taxon>Bacteria</taxon>
        <taxon>Pseudomonadati</taxon>
        <taxon>Myxococcota</taxon>
        <taxon>Myxococcia</taxon>
        <taxon>Myxococcales</taxon>
        <taxon>Cystobacterineae</taxon>
        <taxon>Anaeromyxobacteraceae</taxon>
        <taxon>Anaeromyxobacter</taxon>
    </lineage>
</organism>
<dbReference type="KEGG" id="acp:A2cp1_3468"/>
<protein>
    <recommendedName>
        <fullName evidence="4">Outer membrane protein beta-barrel domain-containing protein</fullName>
    </recommendedName>
</protein>
<evidence type="ECO:0008006" key="4">
    <source>
        <dbReference type="Google" id="ProtNLM"/>
    </source>
</evidence>
<evidence type="ECO:0000313" key="2">
    <source>
        <dbReference type="EMBL" id="ACL66798.1"/>
    </source>
</evidence>
<feature type="chain" id="PRO_5002874888" description="Outer membrane protein beta-barrel domain-containing protein" evidence="1">
    <location>
        <begin position="33"/>
        <end position="261"/>
    </location>
</feature>
<dbReference type="Proteomes" id="UP000007089">
    <property type="component" value="Chromosome"/>
</dbReference>
<proteinExistence type="predicted"/>
<evidence type="ECO:0000256" key="1">
    <source>
        <dbReference type="SAM" id="SignalP"/>
    </source>
</evidence>
<accession>B8J5D6</accession>
<reference evidence="2" key="1">
    <citation type="submission" date="2009-01" db="EMBL/GenBank/DDBJ databases">
        <title>Complete sequence of Anaeromyxobacter dehalogenans 2CP-1.</title>
        <authorList>
            <consortium name="US DOE Joint Genome Institute"/>
            <person name="Lucas S."/>
            <person name="Copeland A."/>
            <person name="Lapidus A."/>
            <person name="Glavina del Rio T."/>
            <person name="Dalin E."/>
            <person name="Tice H."/>
            <person name="Bruce D."/>
            <person name="Goodwin L."/>
            <person name="Pitluck S."/>
            <person name="Saunders E."/>
            <person name="Brettin T."/>
            <person name="Detter J.C."/>
            <person name="Han C."/>
            <person name="Larimer F."/>
            <person name="Land M."/>
            <person name="Hauser L."/>
            <person name="Kyrpides N."/>
            <person name="Ovchinnikova G."/>
            <person name="Beliaev A.S."/>
            <person name="Richardson P."/>
        </authorList>
    </citation>
    <scope>NUCLEOTIDE SEQUENCE</scope>
    <source>
        <strain evidence="2">2CP-1</strain>
    </source>
</reference>
<feature type="signal peptide" evidence="1">
    <location>
        <begin position="1"/>
        <end position="32"/>
    </location>
</feature>
<evidence type="ECO:0000313" key="3">
    <source>
        <dbReference type="Proteomes" id="UP000007089"/>
    </source>
</evidence>
<dbReference type="AlphaFoldDB" id="B8J5D6"/>
<keyword evidence="1" id="KW-0732">Signal</keyword>
<name>B8J5D6_ANAD2</name>
<dbReference type="InterPro" id="IPR030820">
    <property type="entry name" value="OMP_myx_plus_Proteobacteria"/>
</dbReference>
<dbReference type="RefSeq" id="WP_012527391.1">
    <property type="nucleotide sequence ID" value="NC_011891.1"/>
</dbReference>
<dbReference type="HOGENOM" id="CLU_1068862_0_0_7"/>